<protein>
    <submittedName>
        <fullName evidence="2">Uncharacterized protein</fullName>
    </submittedName>
</protein>
<evidence type="ECO:0000313" key="2">
    <source>
        <dbReference type="EMBL" id="GIY97339.1"/>
    </source>
</evidence>
<accession>A0AAV4XTZ9</accession>
<dbReference type="Proteomes" id="UP001054945">
    <property type="component" value="Unassembled WGS sequence"/>
</dbReference>
<organism evidence="2 3">
    <name type="scientific">Caerostris extrusa</name>
    <name type="common">Bark spider</name>
    <name type="synonym">Caerostris bankana</name>
    <dbReference type="NCBI Taxonomy" id="172846"/>
    <lineage>
        <taxon>Eukaryota</taxon>
        <taxon>Metazoa</taxon>
        <taxon>Ecdysozoa</taxon>
        <taxon>Arthropoda</taxon>
        <taxon>Chelicerata</taxon>
        <taxon>Arachnida</taxon>
        <taxon>Araneae</taxon>
        <taxon>Araneomorphae</taxon>
        <taxon>Entelegynae</taxon>
        <taxon>Araneoidea</taxon>
        <taxon>Araneidae</taxon>
        <taxon>Caerostris</taxon>
    </lineage>
</organism>
<keyword evidence="3" id="KW-1185">Reference proteome</keyword>
<dbReference type="EMBL" id="BPLR01000771">
    <property type="protein sequence ID" value="GIY97339.1"/>
    <property type="molecule type" value="Genomic_DNA"/>
</dbReference>
<feature type="region of interest" description="Disordered" evidence="1">
    <location>
        <begin position="110"/>
        <end position="158"/>
    </location>
</feature>
<gene>
    <name evidence="2" type="ORF">CEXT_337021</name>
</gene>
<evidence type="ECO:0000313" key="3">
    <source>
        <dbReference type="Proteomes" id="UP001054945"/>
    </source>
</evidence>
<feature type="region of interest" description="Disordered" evidence="1">
    <location>
        <begin position="37"/>
        <end position="57"/>
    </location>
</feature>
<name>A0AAV4XTZ9_CAEEX</name>
<reference evidence="2 3" key="1">
    <citation type="submission" date="2021-06" db="EMBL/GenBank/DDBJ databases">
        <title>Caerostris extrusa draft genome.</title>
        <authorList>
            <person name="Kono N."/>
            <person name="Arakawa K."/>
        </authorList>
    </citation>
    <scope>NUCLEOTIDE SEQUENCE [LARGE SCALE GENOMIC DNA]</scope>
</reference>
<proteinExistence type="predicted"/>
<evidence type="ECO:0000256" key="1">
    <source>
        <dbReference type="SAM" id="MobiDB-lite"/>
    </source>
</evidence>
<sequence>MCRGESVETHSLSKERLLLETSSALLFVLFGIQDWRKGSGSSKRRQPSQRGVFSPVDRREVIRERPLSCFEVCGGESAETHSLSKEDCHWKRLPFSLVCAFRHSGLEKAARAPPNFSERKRTSQRGCSQQKAGSGKEGPLSCFEVRRGENPPRPIPYRRRTATETSSVFSSVFFGIRDWRTEERGSLSGRIW</sequence>
<comment type="caution">
    <text evidence="2">The sequence shown here is derived from an EMBL/GenBank/DDBJ whole genome shotgun (WGS) entry which is preliminary data.</text>
</comment>
<dbReference type="AlphaFoldDB" id="A0AAV4XTZ9"/>